<gene>
    <name evidence="3" type="ORF">PFISCL1PPCAC_13910</name>
</gene>
<keyword evidence="4" id="KW-1185">Reference proteome</keyword>
<dbReference type="SUPFAM" id="SSF81321">
    <property type="entry name" value="Family A G protein-coupled receptor-like"/>
    <property type="match status" value="1"/>
</dbReference>
<evidence type="ECO:0000256" key="2">
    <source>
        <dbReference type="SAM" id="Phobius"/>
    </source>
</evidence>
<dbReference type="Proteomes" id="UP001432322">
    <property type="component" value="Unassembled WGS sequence"/>
</dbReference>
<dbReference type="Pfam" id="PF10321">
    <property type="entry name" value="7TM_GPCR_Srt"/>
    <property type="match status" value="1"/>
</dbReference>
<keyword evidence="2" id="KW-0472">Membrane</keyword>
<dbReference type="InterPro" id="IPR019425">
    <property type="entry name" value="7TM_GPCR_serpentine_rcpt_Srt"/>
</dbReference>
<dbReference type="PANTHER" id="PTHR23021:SF11">
    <property type="entry name" value="SERPENTINE RECEPTOR, CLASS T"/>
    <property type="match status" value="1"/>
</dbReference>
<comment type="caution">
    <text evidence="3">The sequence shown here is derived from an EMBL/GenBank/DDBJ whole genome shotgun (WGS) entry which is preliminary data.</text>
</comment>
<evidence type="ECO:0008006" key="5">
    <source>
        <dbReference type="Google" id="ProtNLM"/>
    </source>
</evidence>
<protein>
    <recommendedName>
        <fullName evidence="5">G protein-coupled receptor</fullName>
    </recommendedName>
</protein>
<name>A0AAV5VW71_9BILA</name>
<keyword evidence="2" id="KW-1133">Transmembrane helix</keyword>
<feature type="region of interest" description="Disordered" evidence="1">
    <location>
        <begin position="57"/>
        <end position="84"/>
    </location>
</feature>
<organism evidence="3 4">
    <name type="scientific">Pristionchus fissidentatus</name>
    <dbReference type="NCBI Taxonomy" id="1538716"/>
    <lineage>
        <taxon>Eukaryota</taxon>
        <taxon>Metazoa</taxon>
        <taxon>Ecdysozoa</taxon>
        <taxon>Nematoda</taxon>
        <taxon>Chromadorea</taxon>
        <taxon>Rhabditida</taxon>
        <taxon>Rhabditina</taxon>
        <taxon>Diplogasteromorpha</taxon>
        <taxon>Diplogasteroidea</taxon>
        <taxon>Neodiplogasteridae</taxon>
        <taxon>Pristionchus</taxon>
    </lineage>
</organism>
<feature type="non-terminal residue" evidence="3">
    <location>
        <position position="84"/>
    </location>
</feature>
<evidence type="ECO:0000313" key="4">
    <source>
        <dbReference type="Proteomes" id="UP001432322"/>
    </source>
</evidence>
<evidence type="ECO:0000313" key="3">
    <source>
        <dbReference type="EMBL" id="GMT22613.1"/>
    </source>
</evidence>
<dbReference type="EMBL" id="BTSY01000004">
    <property type="protein sequence ID" value="GMT22613.1"/>
    <property type="molecule type" value="Genomic_DNA"/>
</dbReference>
<feature type="compositionally biased region" description="Pro residues" evidence="1">
    <location>
        <begin position="75"/>
        <end position="84"/>
    </location>
</feature>
<proteinExistence type="predicted"/>
<feature type="transmembrane region" description="Helical" evidence="2">
    <location>
        <begin position="19"/>
        <end position="42"/>
    </location>
</feature>
<dbReference type="AlphaFoldDB" id="A0AAV5VW71"/>
<feature type="non-terminal residue" evidence="3">
    <location>
        <position position="1"/>
    </location>
</feature>
<evidence type="ECO:0000256" key="1">
    <source>
        <dbReference type="SAM" id="MobiDB-lite"/>
    </source>
</evidence>
<feature type="compositionally biased region" description="Polar residues" evidence="1">
    <location>
        <begin position="59"/>
        <end position="68"/>
    </location>
</feature>
<sequence>HMTTCIVYEVIQFIDAPDFILYGVQVGWMLVHGIPPVIYSLFNSSIRSALRQMAKSDHSQTVAASRSQPSAAPIVRPPPAAAAA</sequence>
<dbReference type="PANTHER" id="PTHR23021">
    <property type="entry name" value="SERPENTINE RECEPTOR, CLASS T"/>
    <property type="match status" value="1"/>
</dbReference>
<accession>A0AAV5VW71</accession>
<reference evidence="3" key="1">
    <citation type="submission" date="2023-10" db="EMBL/GenBank/DDBJ databases">
        <title>Genome assembly of Pristionchus species.</title>
        <authorList>
            <person name="Yoshida K."/>
            <person name="Sommer R.J."/>
        </authorList>
    </citation>
    <scope>NUCLEOTIDE SEQUENCE</scope>
    <source>
        <strain evidence="3">RS5133</strain>
    </source>
</reference>
<keyword evidence="2" id="KW-0812">Transmembrane</keyword>